<keyword evidence="3 5" id="KW-0732">Signal</keyword>
<dbReference type="InterPro" id="IPR035986">
    <property type="entry name" value="PKD_dom_sf"/>
</dbReference>
<accession>A0ABW0MC50</accession>
<dbReference type="Proteomes" id="UP001596045">
    <property type="component" value="Unassembled WGS sequence"/>
</dbReference>
<dbReference type="InterPro" id="IPR022409">
    <property type="entry name" value="PKD/Chitinase_dom"/>
</dbReference>
<feature type="domain" description="PKD/Chitinase" evidence="6">
    <location>
        <begin position="350"/>
        <end position="436"/>
    </location>
</feature>
<organism evidence="8 9">
    <name type="scientific">Paraherbaspirillum soli</name>
    <dbReference type="NCBI Taxonomy" id="631222"/>
    <lineage>
        <taxon>Bacteria</taxon>
        <taxon>Pseudomonadati</taxon>
        <taxon>Pseudomonadota</taxon>
        <taxon>Betaproteobacteria</taxon>
        <taxon>Burkholderiales</taxon>
        <taxon>Oxalobacteraceae</taxon>
        <taxon>Paraherbaspirillum</taxon>
    </lineage>
</organism>
<sequence length="502" mass="52271">MKQSHNPKNKFVKGLAPALVLTQLAVAAMSLAPTIASAHGTVVNPPSRAYICSTAMGENPESPSDPACRAAKETSGTDIFYTWQGNSQGGAGGNHTAVVPNGLLCSGGSEGRKGLDLLSPWKATVVSPDANGKLTLTYNQTAQHATEYFKFYISKDSYDYSRTLRWDDLQEIGGVGKGPGIPGESTMDVTVPTGMTGKHILYYVWQRSDSQEAFYGCSDIDIAGGAPSSWKPIGPVRGGSAVMGHDITLRVFDKTRGSDVEKHTITVAADQTPAAQWIYALAQKVNGQSQRVKIGKLGKDGKIEPVLNGTENDIFGNGKLYNFEIDHATGGDNGGGDNGGGNPPANKPPVAVATGPATAEAGQQVTLSAAGSSDPDGDPLTFKWDVPPGIVATPNGASLSFTAPELAKDKTFAFKVIVNDGKTSASASHSVKVKAKTGGGDGDGGNHPAYKEGTIYKGGDLVINDGKIFECKPGASAGWCGQSAMYYEPGKGLAWTEAWAAK</sequence>
<dbReference type="Gene3D" id="2.60.40.10">
    <property type="entry name" value="Immunoglobulins"/>
    <property type="match status" value="1"/>
</dbReference>
<dbReference type="InterPro" id="IPR041029">
    <property type="entry name" value="GbpA_2"/>
</dbReference>
<feature type="compositionally biased region" description="Gly residues" evidence="4">
    <location>
        <begin position="331"/>
        <end position="342"/>
    </location>
</feature>
<evidence type="ECO:0000259" key="6">
    <source>
        <dbReference type="SMART" id="SM00089"/>
    </source>
</evidence>
<dbReference type="InterPro" id="IPR013783">
    <property type="entry name" value="Ig-like_fold"/>
</dbReference>
<evidence type="ECO:0000259" key="7">
    <source>
        <dbReference type="SMART" id="SM00495"/>
    </source>
</evidence>
<dbReference type="SUPFAM" id="SSF49299">
    <property type="entry name" value="PKD domain"/>
    <property type="match status" value="1"/>
</dbReference>
<feature type="compositionally biased region" description="Low complexity" evidence="4">
    <location>
        <begin position="349"/>
        <end position="359"/>
    </location>
</feature>
<dbReference type="SUPFAM" id="SSF81296">
    <property type="entry name" value="E set domains"/>
    <property type="match status" value="1"/>
</dbReference>
<keyword evidence="9" id="KW-1185">Reference proteome</keyword>
<gene>
    <name evidence="8" type="ORF">ACFPM8_17335</name>
</gene>
<feature type="signal peptide" evidence="5">
    <location>
        <begin position="1"/>
        <end position="38"/>
    </location>
</feature>
<feature type="region of interest" description="Disordered" evidence="4">
    <location>
        <begin position="328"/>
        <end position="359"/>
    </location>
</feature>
<evidence type="ECO:0000256" key="1">
    <source>
        <dbReference type="ARBA" id="ARBA00022525"/>
    </source>
</evidence>
<dbReference type="InterPro" id="IPR003610">
    <property type="entry name" value="CBM5/12"/>
</dbReference>
<dbReference type="EMBL" id="JBHSMT010000028">
    <property type="protein sequence ID" value="MFC5475729.1"/>
    <property type="molecule type" value="Genomic_DNA"/>
</dbReference>
<name>A0ABW0MC50_9BURK</name>
<evidence type="ECO:0000256" key="4">
    <source>
        <dbReference type="SAM" id="MobiDB-lite"/>
    </source>
</evidence>
<dbReference type="InterPro" id="IPR004302">
    <property type="entry name" value="Cellulose/chitin-bd_N"/>
</dbReference>
<dbReference type="RefSeq" id="WP_378999292.1">
    <property type="nucleotide sequence ID" value="NZ_JBHSMT010000028.1"/>
</dbReference>
<dbReference type="GO" id="GO:0004497">
    <property type="term" value="F:monooxygenase activity"/>
    <property type="evidence" value="ECO:0007669"/>
    <property type="project" value="UniProtKB-KW"/>
</dbReference>
<dbReference type="Pfam" id="PF18416">
    <property type="entry name" value="GbpA_2"/>
    <property type="match status" value="1"/>
</dbReference>
<dbReference type="PANTHER" id="PTHR34823:SF1">
    <property type="entry name" value="CHITIN-BINDING TYPE-4 DOMAIN-CONTAINING PROTEIN"/>
    <property type="match status" value="1"/>
</dbReference>
<feature type="chain" id="PRO_5045535370" evidence="5">
    <location>
        <begin position="39"/>
        <end position="502"/>
    </location>
</feature>
<dbReference type="Gene3D" id="2.70.50.50">
    <property type="entry name" value="chitin-binding protein cbp21"/>
    <property type="match status" value="1"/>
</dbReference>
<dbReference type="Pfam" id="PF18911">
    <property type="entry name" value="PKD_4"/>
    <property type="match status" value="1"/>
</dbReference>
<keyword evidence="8" id="KW-0503">Monooxygenase</keyword>
<keyword evidence="1" id="KW-0964">Secreted</keyword>
<dbReference type="InterPro" id="IPR000601">
    <property type="entry name" value="PKD_dom"/>
</dbReference>
<evidence type="ECO:0000256" key="5">
    <source>
        <dbReference type="SAM" id="SignalP"/>
    </source>
</evidence>
<comment type="caution">
    <text evidence="8">The sequence shown here is derived from an EMBL/GenBank/DDBJ whole genome shotgun (WGS) entry which is preliminary data.</text>
</comment>
<proteinExistence type="predicted"/>
<evidence type="ECO:0000256" key="3">
    <source>
        <dbReference type="ARBA" id="ARBA00022729"/>
    </source>
</evidence>
<dbReference type="Pfam" id="PF03067">
    <property type="entry name" value="LPMO_10"/>
    <property type="match status" value="1"/>
</dbReference>
<keyword evidence="2" id="KW-0147">Chitin-binding</keyword>
<dbReference type="Gene3D" id="3.30.70.2150">
    <property type="match status" value="1"/>
</dbReference>
<reference evidence="9" key="1">
    <citation type="journal article" date="2019" name="Int. J. Syst. Evol. Microbiol.">
        <title>The Global Catalogue of Microorganisms (GCM) 10K type strain sequencing project: providing services to taxonomists for standard genome sequencing and annotation.</title>
        <authorList>
            <consortium name="The Broad Institute Genomics Platform"/>
            <consortium name="The Broad Institute Genome Sequencing Center for Infectious Disease"/>
            <person name="Wu L."/>
            <person name="Ma J."/>
        </authorList>
    </citation>
    <scope>NUCLEOTIDE SEQUENCE [LARGE SCALE GENOMIC DNA]</scope>
    <source>
        <strain evidence="9">JCM 17066</strain>
    </source>
</reference>
<evidence type="ECO:0000313" key="9">
    <source>
        <dbReference type="Proteomes" id="UP001596045"/>
    </source>
</evidence>
<evidence type="ECO:0000313" key="8">
    <source>
        <dbReference type="EMBL" id="MFC5475729.1"/>
    </source>
</evidence>
<protein>
    <submittedName>
        <fullName evidence="8">Lytic polysaccharide monooxygenase</fullName>
    </submittedName>
</protein>
<dbReference type="SMART" id="SM00495">
    <property type="entry name" value="ChtBD3"/>
    <property type="match status" value="1"/>
</dbReference>
<dbReference type="PANTHER" id="PTHR34823">
    <property type="entry name" value="GLCNAC-BINDING PROTEIN A"/>
    <property type="match status" value="1"/>
</dbReference>
<dbReference type="InterPro" id="IPR051024">
    <property type="entry name" value="GlcNAc_Chitin_IntDeg"/>
</dbReference>
<dbReference type="CDD" id="cd21177">
    <property type="entry name" value="LPMO_AA10"/>
    <property type="match status" value="1"/>
</dbReference>
<feature type="domain" description="Chitin-binding type-3" evidence="7">
    <location>
        <begin position="447"/>
        <end position="498"/>
    </location>
</feature>
<dbReference type="InterPro" id="IPR014756">
    <property type="entry name" value="Ig_E-set"/>
</dbReference>
<evidence type="ECO:0000256" key="2">
    <source>
        <dbReference type="ARBA" id="ARBA00022669"/>
    </source>
</evidence>
<keyword evidence="8" id="KW-0560">Oxidoreductase</keyword>
<dbReference type="SMART" id="SM00089">
    <property type="entry name" value="PKD"/>
    <property type="match status" value="1"/>
</dbReference>